<gene>
    <name evidence="1" type="ORF">J5U18_12630</name>
</gene>
<protein>
    <submittedName>
        <fullName evidence="1">Uncharacterized protein</fullName>
    </submittedName>
</protein>
<dbReference type="RefSeq" id="WP_353547896.1">
    <property type="nucleotide sequence ID" value="NZ_JAGKSB010000017.1"/>
</dbReference>
<evidence type="ECO:0000313" key="1">
    <source>
        <dbReference type="EMBL" id="MBP3944386.1"/>
    </source>
</evidence>
<proteinExistence type="predicted"/>
<organism evidence="1 2">
    <name type="scientific">Rhinopithecimicrobium faecis</name>
    <dbReference type="NCBI Taxonomy" id="2820698"/>
    <lineage>
        <taxon>Bacteria</taxon>
        <taxon>Pseudomonadati</taxon>
        <taxon>Bacteroidota</taxon>
        <taxon>Sphingobacteriia</taxon>
        <taxon>Sphingobacteriales</taxon>
        <taxon>Sphingobacteriaceae</taxon>
        <taxon>Rhinopithecimicrobium</taxon>
    </lineage>
</organism>
<dbReference type="AlphaFoldDB" id="A0A8T4HE34"/>
<sequence>MLKPDEKTKKLEVYGLSAASSGDLTTLIYNAKEDENNQGILLVFYGNYWNENGIVFQGYDFSNFDTQKALSFLSIIKKNIELNKEYLKKGSDSNIYFSYEDITILATGNSVTTFDLRILWKNFDLNWEAGSFNRTIKRFEKRLTQFEK</sequence>
<dbReference type="Proteomes" id="UP000679691">
    <property type="component" value="Unassembled WGS sequence"/>
</dbReference>
<keyword evidence="2" id="KW-1185">Reference proteome</keyword>
<name>A0A8T4HE34_9SPHI</name>
<evidence type="ECO:0000313" key="2">
    <source>
        <dbReference type="Proteomes" id="UP000679691"/>
    </source>
</evidence>
<accession>A0A8T4HE34</accession>
<dbReference type="EMBL" id="JAGKSB010000017">
    <property type="protein sequence ID" value="MBP3944386.1"/>
    <property type="molecule type" value="Genomic_DNA"/>
</dbReference>
<reference evidence="1" key="1">
    <citation type="submission" date="2021-03" db="EMBL/GenBank/DDBJ databases">
        <authorList>
            <person name="Lu T."/>
            <person name="Wang Q."/>
            <person name="Han X."/>
        </authorList>
    </citation>
    <scope>NUCLEOTIDE SEQUENCE</scope>
    <source>
        <strain evidence="1">WQ 2009</strain>
    </source>
</reference>
<comment type="caution">
    <text evidence="1">The sequence shown here is derived from an EMBL/GenBank/DDBJ whole genome shotgun (WGS) entry which is preliminary data.</text>
</comment>